<proteinExistence type="predicted"/>
<evidence type="ECO:0000313" key="2">
    <source>
        <dbReference type="EMBL" id="MDT7847200.1"/>
    </source>
</evidence>
<comment type="caution">
    <text evidence="2">The sequence shown here is derived from an EMBL/GenBank/DDBJ whole genome shotgun (WGS) entry which is preliminary data.</text>
</comment>
<dbReference type="EMBL" id="JAVTLL010000045">
    <property type="protein sequence ID" value="MDT7847200.1"/>
    <property type="molecule type" value="Genomic_DNA"/>
</dbReference>
<feature type="region of interest" description="Disordered" evidence="1">
    <location>
        <begin position="184"/>
        <end position="242"/>
    </location>
</feature>
<reference evidence="3" key="1">
    <citation type="submission" date="2023-07" db="EMBL/GenBank/DDBJ databases">
        <title>Draft genome sequence of the endophytic actinobacterium Streptomyces justiciae WPN32, a potential antibiotic producer.</title>
        <authorList>
            <person name="Yasawong M."/>
            <person name="Pana W."/>
            <person name="Ganta P."/>
            <person name="Santapan N."/>
            <person name="Songngamsuk T."/>
            <person name="Phatcharaharikarn M."/>
            <person name="Kerdtoob S."/>
            <person name="Nantapong N."/>
        </authorList>
    </citation>
    <scope>NUCLEOTIDE SEQUENCE [LARGE SCALE GENOMIC DNA]</scope>
    <source>
        <strain evidence="3">WPN32</strain>
    </source>
</reference>
<name>A0ABU3M6Q3_9ACTN</name>
<evidence type="ECO:0008006" key="4">
    <source>
        <dbReference type="Google" id="ProtNLM"/>
    </source>
</evidence>
<accession>A0ABU3M6Q3</accession>
<feature type="compositionally biased region" description="Basic and acidic residues" evidence="1">
    <location>
        <begin position="71"/>
        <end position="97"/>
    </location>
</feature>
<evidence type="ECO:0000313" key="3">
    <source>
        <dbReference type="Proteomes" id="UP001257948"/>
    </source>
</evidence>
<keyword evidence="3" id="KW-1185">Reference proteome</keyword>
<feature type="compositionally biased region" description="Pro residues" evidence="1">
    <location>
        <begin position="27"/>
        <end position="53"/>
    </location>
</feature>
<sequence>MQATRTRWLPAAHGAGWFQLTRHDDPTPPAQPADPAPDPAPPADPAPDPADPTDPPDPDADPDGASQLGDAGKRALDAMKGERNDARRTAAAEKRRADELARKVQEFEDAQKTDLEKAQTAAQRATARADAATKRAVTAEVRAAAADFADADDAIAFLDLATYSNDEGEIDTEQIRTDLTALLERKPHLRRQAAEPPADPKRQLKPDPGQGARPPAPPADYRSASRGEYEAAMAKHGIAPRR</sequence>
<feature type="region of interest" description="Disordered" evidence="1">
    <location>
        <begin position="1"/>
        <end position="97"/>
    </location>
</feature>
<gene>
    <name evidence="2" type="ORF">RQC66_41410</name>
</gene>
<dbReference type="Proteomes" id="UP001257948">
    <property type="component" value="Unassembled WGS sequence"/>
</dbReference>
<organism evidence="2 3">
    <name type="scientific">Streptomyces justiciae</name>
    <dbReference type="NCBI Taxonomy" id="2780140"/>
    <lineage>
        <taxon>Bacteria</taxon>
        <taxon>Bacillati</taxon>
        <taxon>Actinomycetota</taxon>
        <taxon>Actinomycetes</taxon>
        <taxon>Kitasatosporales</taxon>
        <taxon>Streptomycetaceae</taxon>
        <taxon>Streptomyces</taxon>
    </lineage>
</organism>
<protein>
    <recommendedName>
        <fullName evidence="4">Scaffolding protein</fullName>
    </recommendedName>
</protein>
<dbReference type="RefSeq" id="WP_314207393.1">
    <property type="nucleotide sequence ID" value="NZ_JAVTLL010000045.1"/>
</dbReference>
<evidence type="ECO:0000256" key="1">
    <source>
        <dbReference type="SAM" id="MobiDB-lite"/>
    </source>
</evidence>